<evidence type="ECO:0000256" key="1">
    <source>
        <dbReference type="ARBA" id="ARBA00005534"/>
    </source>
</evidence>
<comment type="caution">
    <text evidence="2">The sequence shown here is derived from an EMBL/GenBank/DDBJ whole genome shotgun (WGS) entry which is preliminary data.</text>
</comment>
<dbReference type="EMBL" id="VNIB01000007">
    <property type="protein sequence ID" value="TYO98285.1"/>
    <property type="molecule type" value="Genomic_DNA"/>
</dbReference>
<dbReference type="PANTHER" id="PTHR30615">
    <property type="entry name" value="UNCHARACTERIZED PROTEIN YJBQ-RELATED"/>
    <property type="match status" value="1"/>
</dbReference>
<accession>A0A5D3WJ34</accession>
<dbReference type="InterPro" id="IPR035917">
    <property type="entry name" value="YjbQ-like_sf"/>
</dbReference>
<dbReference type="NCBIfam" id="TIGR00149">
    <property type="entry name" value="TIGR00149_YjbQ"/>
    <property type="match status" value="1"/>
</dbReference>
<dbReference type="SUPFAM" id="SSF111038">
    <property type="entry name" value="YjbQ-like"/>
    <property type="match status" value="1"/>
</dbReference>
<evidence type="ECO:0000313" key="2">
    <source>
        <dbReference type="EMBL" id="TYO98285.1"/>
    </source>
</evidence>
<sequence>MITLEVSSGRQVEMIDITAQVRQAVAESGIRSGLLLVFTPHTTAAVTINENADPDVPHDLVMELNRIVPFEDGYRHVEGNSAAHLKSSLIGAGETIPVEDGRPVLGTWQGIWFCEFDGPRRRKVHLQIIGR</sequence>
<name>A0A5D3WJ34_9BACT</name>
<dbReference type="RefSeq" id="WP_148896055.1">
    <property type="nucleotide sequence ID" value="NZ_VNIB01000007.1"/>
</dbReference>
<gene>
    <name evidence="2" type="ORF">EDC39_10780</name>
</gene>
<dbReference type="AlphaFoldDB" id="A0A5D3WJ34"/>
<protein>
    <submittedName>
        <fullName evidence="2">Secondary thiamine-phosphate synthase enzyme</fullName>
    </submittedName>
</protein>
<dbReference type="PANTHER" id="PTHR30615:SF8">
    <property type="entry name" value="UPF0047 PROTEIN C4A8.02C"/>
    <property type="match status" value="1"/>
</dbReference>
<reference evidence="2 3" key="1">
    <citation type="submission" date="2019-07" db="EMBL/GenBank/DDBJ databases">
        <title>Genomic Encyclopedia of Type Strains, Phase IV (KMG-IV): sequencing the most valuable type-strain genomes for metagenomic binning, comparative biology and taxonomic classification.</title>
        <authorList>
            <person name="Goeker M."/>
        </authorList>
    </citation>
    <scope>NUCLEOTIDE SEQUENCE [LARGE SCALE GENOMIC DNA]</scope>
    <source>
        <strain evidence="2 3">SS015</strain>
    </source>
</reference>
<proteinExistence type="inferred from homology"/>
<dbReference type="InterPro" id="IPR001602">
    <property type="entry name" value="UPF0047_YjbQ-like"/>
</dbReference>
<dbReference type="Pfam" id="PF01894">
    <property type="entry name" value="YjbQ"/>
    <property type="match status" value="1"/>
</dbReference>
<dbReference type="PIRSF" id="PIRSF004681">
    <property type="entry name" value="UCP004681"/>
    <property type="match status" value="1"/>
</dbReference>
<dbReference type="OrthoDB" id="9801725at2"/>
<organism evidence="2 3">
    <name type="scientific">Geothermobacter ehrlichii</name>
    <dbReference type="NCBI Taxonomy" id="213224"/>
    <lineage>
        <taxon>Bacteria</taxon>
        <taxon>Pseudomonadati</taxon>
        <taxon>Thermodesulfobacteriota</taxon>
        <taxon>Desulfuromonadia</taxon>
        <taxon>Desulfuromonadales</taxon>
        <taxon>Geothermobacteraceae</taxon>
        <taxon>Geothermobacter</taxon>
    </lineage>
</organism>
<comment type="similarity">
    <text evidence="1">Belongs to the UPF0047 family.</text>
</comment>
<keyword evidence="3" id="KW-1185">Reference proteome</keyword>
<dbReference type="Proteomes" id="UP000324159">
    <property type="component" value="Unassembled WGS sequence"/>
</dbReference>
<dbReference type="Gene3D" id="2.60.120.460">
    <property type="entry name" value="YjbQ-like"/>
    <property type="match status" value="1"/>
</dbReference>
<evidence type="ECO:0000313" key="3">
    <source>
        <dbReference type="Proteomes" id="UP000324159"/>
    </source>
</evidence>